<evidence type="ECO:0000313" key="1">
    <source>
        <dbReference type="EMBL" id="ADO83848.1"/>
    </source>
</evidence>
<dbReference type="HOGENOM" id="CLU_2990602_0_0_0"/>
<sequence length="57" mass="6591">MAICNLCGNWMDKVGNWGDGWTEPYEELWRCECGQELDINQAYGDSWSIEAAEEEED</sequence>
<dbReference type="KEGG" id="ipo:Ilyop_2078"/>
<accession>E3HBT6</accession>
<name>E3HBT6_ILYPC</name>
<geneLocation type="plasmid" evidence="1 2">
    <name>pILYOP01</name>
</geneLocation>
<gene>
    <name evidence="1" type="ordered locus">Ilyop_2078</name>
</gene>
<dbReference type="RefSeq" id="WP_013388510.1">
    <property type="nucleotide sequence ID" value="NC_014633.1"/>
</dbReference>
<keyword evidence="1" id="KW-0614">Plasmid</keyword>
<proteinExistence type="predicted"/>
<keyword evidence="1" id="KW-0449">Lipoprotein</keyword>
<dbReference type="AlphaFoldDB" id="E3HBT6"/>
<keyword evidence="2" id="KW-1185">Reference proteome</keyword>
<dbReference type="Proteomes" id="UP000006875">
    <property type="component" value="Plasmid pILYOP01"/>
</dbReference>
<organism evidence="1 2">
    <name type="scientific">Ilyobacter polytropus (strain ATCC 51220 / DSM 2926 / LMG 16218 / CuHBu1)</name>
    <dbReference type="NCBI Taxonomy" id="572544"/>
    <lineage>
        <taxon>Bacteria</taxon>
        <taxon>Fusobacteriati</taxon>
        <taxon>Fusobacteriota</taxon>
        <taxon>Fusobacteriia</taxon>
        <taxon>Fusobacteriales</taxon>
        <taxon>Fusobacteriaceae</taxon>
        <taxon>Ilyobacter</taxon>
    </lineage>
</organism>
<reference evidence="1 2" key="1">
    <citation type="journal article" date="2010" name="Stand. Genomic Sci.">
        <title>Complete genome sequence of Ilyobacter polytropus type strain (CuHbu1).</title>
        <authorList>
            <person name="Sikorski J."/>
            <person name="Chertkov O."/>
            <person name="Lapidus A."/>
            <person name="Nolan M."/>
            <person name="Lucas S."/>
            <person name="Del Rio T.G."/>
            <person name="Tice H."/>
            <person name="Cheng J.F."/>
            <person name="Tapia R."/>
            <person name="Han C."/>
            <person name="Goodwin L."/>
            <person name="Pitluck S."/>
            <person name="Liolios K."/>
            <person name="Ivanova N."/>
            <person name="Mavromatis K."/>
            <person name="Mikhailova N."/>
            <person name="Pati A."/>
            <person name="Chen A."/>
            <person name="Palaniappan K."/>
            <person name="Land M."/>
            <person name="Hauser L."/>
            <person name="Chang Y.J."/>
            <person name="Jeffries C.D."/>
            <person name="Brambilla E."/>
            <person name="Yasawong M."/>
            <person name="Rohde M."/>
            <person name="Pukall R."/>
            <person name="Spring S."/>
            <person name="Goker M."/>
            <person name="Woyke T."/>
            <person name="Bristow J."/>
            <person name="Eisen J.A."/>
            <person name="Markowitz V."/>
            <person name="Hugenholtz P."/>
            <person name="Kyrpides N.C."/>
            <person name="Klenk H.P."/>
        </authorList>
    </citation>
    <scope>NUCLEOTIDE SEQUENCE [LARGE SCALE GENOMIC DNA]</scope>
    <source>
        <strain evidence="2">ATCC 51220 / DSM 2926 / LMG 16218 / CuHBu1</strain>
        <plasmid evidence="2">pILYOP01</plasmid>
    </source>
</reference>
<evidence type="ECO:0000313" key="2">
    <source>
        <dbReference type="Proteomes" id="UP000006875"/>
    </source>
</evidence>
<protein>
    <submittedName>
        <fullName evidence="1">Lipoprotein</fullName>
    </submittedName>
</protein>
<dbReference type="EMBL" id="CP002282">
    <property type="protein sequence ID" value="ADO83848.1"/>
    <property type="molecule type" value="Genomic_DNA"/>
</dbReference>